<keyword evidence="3" id="KW-1185">Reference proteome</keyword>
<feature type="region of interest" description="Disordered" evidence="1">
    <location>
        <begin position="162"/>
        <end position="204"/>
    </location>
</feature>
<proteinExistence type="predicted"/>
<dbReference type="RefSeq" id="XP_018186201.1">
    <property type="nucleotide sequence ID" value="XM_018331239.1"/>
</dbReference>
<name>A0A165AKQ2_XYLHT</name>
<sequence>MGEIEDENLTIQRAICTSIPTRNILGLGHESNRAQSSEIESHFPGQNERDHSNASVEEVNKSNNSGRRTSAPTIPSEQSSWNHDTRSVADMLGTRWERHTPKPMVKSAAALRSELMTSSRDVSSPADKRARVVLRTAQMMSEHDRVAARRMRIYREAAERTKSRVGGFGGTYDQADATNVAGVSEVRNNPMQNSYDKSRDPRLK</sequence>
<feature type="compositionally biased region" description="Polar residues" evidence="1">
    <location>
        <begin position="186"/>
        <end position="195"/>
    </location>
</feature>
<gene>
    <name evidence="2" type="ORF">L228DRAFT_240421</name>
</gene>
<feature type="region of interest" description="Disordered" evidence="1">
    <location>
        <begin position="32"/>
        <end position="84"/>
    </location>
</feature>
<evidence type="ECO:0000256" key="1">
    <source>
        <dbReference type="SAM" id="MobiDB-lite"/>
    </source>
</evidence>
<organism evidence="2 3">
    <name type="scientific">Xylona heveae (strain CBS 132557 / TC161)</name>
    <dbReference type="NCBI Taxonomy" id="1328760"/>
    <lineage>
        <taxon>Eukaryota</taxon>
        <taxon>Fungi</taxon>
        <taxon>Dikarya</taxon>
        <taxon>Ascomycota</taxon>
        <taxon>Pezizomycotina</taxon>
        <taxon>Xylonomycetes</taxon>
        <taxon>Xylonales</taxon>
        <taxon>Xylonaceae</taxon>
        <taxon>Xylona</taxon>
    </lineage>
</organism>
<dbReference type="GeneID" id="28896376"/>
<reference evidence="2 3" key="1">
    <citation type="journal article" date="2016" name="Fungal Biol.">
        <title>The genome of Xylona heveae provides a window into fungal endophytism.</title>
        <authorList>
            <person name="Gazis R."/>
            <person name="Kuo A."/>
            <person name="Riley R."/>
            <person name="LaButti K."/>
            <person name="Lipzen A."/>
            <person name="Lin J."/>
            <person name="Amirebrahimi M."/>
            <person name="Hesse C.N."/>
            <person name="Spatafora J.W."/>
            <person name="Henrissat B."/>
            <person name="Hainaut M."/>
            <person name="Grigoriev I.V."/>
            <person name="Hibbett D.S."/>
        </authorList>
    </citation>
    <scope>NUCLEOTIDE SEQUENCE [LARGE SCALE GENOMIC DNA]</scope>
    <source>
        <strain evidence="2 3">TC161</strain>
    </source>
</reference>
<feature type="compositionally biased region" description="Polar residues" evidence="1">
    <location>
        <begin position="61"/>
        <end position="82"/>
    </location>
</feature>
<dbReference type="AlphaFoldDB" id="A0A165AKQ2"/>
<evidence type="ECO:0000313" key="3">
    <source>
        <dbReference type="Proteomes" id="UP000076632"/>
    </source>
</evidence>
<dbReference type="Proteomes" id="UP000076632">
    <property type="component" value="Unassembled WGS sequence"/>
</dbReference>
<evidence type="ECO:0000313" key="2">
    <source>
        <dbReference type="EMBL" id="KZF20646.1"/>
    </source>
</evidence>
<dbReference type="EMBL" id="KV407462">
    <property type="protein sequence ID" value="KZF20646.1"/>
    <property type="molecule type" value="Genomic_DNA"/>
</dbReference>
<dbReference type="InParanoid" id="A0A165AKQ2"/>
<protein>
    <submittedName>
        <fullName evidence="2">Uncharacterized protein</fullName>
    </submittedName>
</protein>
<accession>A0A165AKQ2</accession>